<reference evidence="1 2" key="1">
    <citation type="submission" date="2021-06" db="EMBL/GenBank/DDBJ databases">
        <title>Caerostris extrusa draft genome.</title>
        <authorList>
            <person name="Kono N."/>
            <person name="Arakawa K."/>
        </authorList>
    </citation>
    <scope>NUCLEOTIDE SEQUENCE [LARGE SCALE GENOMIC DNA]</scope>
</reference>
<protein>
    <submittedName>
        <fullName evidence="1">Uncharacterized protein</fullName>
    </submittedName>
</protein>
<dbReference type="EMBL" id="BPLR01017311">
    <property type="protein sequence ID" value="GIY90321.1"/>
    <property type="molecule type" value="Genomic_DNA"/>
</dbReference>
<evidence type="ECO:0000313" key="2">
    <source>
        <dbReference type="Proteomes" id="UP001054945"/>
    </source>
</evidence>
<sequence length="107" mass="12133">MFNQRANLTQYSKIRHIHSLPTSVMLNFIQLSAKNFLLSRAILTSLYFGISERSSSLNISLGQQLKTPIPALCVMQYDTAELSTLGIGFDQKQADYVAYLQMIRVCR</sequence>
<keyword evidence="2" id="KW-1185">Reference proteome</keyword>
<name>A0AAV4X4W8_CAEEX</name>
<dbReference type="AlphaFoldDB" id="A0AAV4X4W8"/>
<gene>
    <name evidence="1" type="ORF">CEXT_664321</name>
</gene>
<proteinExistence type="predicted"/>
<organism evidence="1 2">
    <name type="scientific">Caerostris extrusa</name>
    <name type="common">Bark spider</name>
    <name type="synonym">Caerostris bankana</name>
    <dbReference type="NCBI Taxonomy" id="172846"/>
    <lineage>
        <taxon>Eukaryota</taxon>
        <taxon>Metazoa</taxon>
        <taxon>Ecdysozoa</taxon>
        <taxon>Arthropoda</taxon>
        <taxon>Chelicerata</taxon>
        <taxon>Arachnida</taxon>
        <taxon>Araneae</taxon>
        <taxon>Araneomorphae</taxon>
        <taxon>Entelegynae</taxon>
        <taxon>Araneoidea</taxon>
        <taxon>Araneidae</taxon>
        <taxon>Caerostris</taxon>
    </lineage>
</organism>
<comment type="caution">
    <text evidence="1">The sequence shown here is derived from an EMBL/GenBank/DDBJ whole genome shotgun (WGS) entry which is preliminary data.</text>
</comment>
<evidence type="ECO:0000313" key="1">
    <source>
        <dbReference type="EMBL" id="GIY90321.1"/>
    </source>
</evidence>
<accession>A0AAV4X4W8</accession>
<dbReference type="Proteomes" id="UP001054945">
    <property type="component" value="Unassembled WGS sequence"/>
</dbReference>